<evidence type="ECO:0000313" key="2">
    <source>
        <dbReference type="Proteomes" id="UP000033423"/>
    </source>
</evidence>
<keyword evidence="2" id="KW-1185">Reference proteome</keyword>
<protein>
    <submittedName>
        <fullName evidence="1">Uncharacterized protein</fullName>
    </submittedName>
</protein>
<dbReference type="Proteomes" id="UP000033423">
    <property type="component" value="Unassembled WGS sequence"/>
</dbReference>
<accession>A0A0F3GHT3</accession>
<dbReference type="EMBL" id="LACI01002657">
    <property type="protein sequence ID" value="KJU81509.1"/>
    <property type="molecule type" value="Genomic_DNA"/>
</dbReference>
<dbReference type="AlphaFoldDB" id="A0A0F3GHT3"/>
<reference evidence="1 2" key="1">
    <citation type="submission" date="2015-02" db="EMBL/GenBank/DDBJ databases">
        <title>Single-cell genomics of uncultivated deep-branching MTB reveals a conserved set of magnetosome genes.</title>
        <authorList>
            <person name="Kolinko S."/>
            <person name="Richter M."/>
            <person name="Glockner F.O."/>
            <person name="Brachmann A."/>
            <person name="Schuler D."/>
        </authorList>
    </citation>
    <scope>NUCLEOTIDE SEQUENCE [LARGE SCALE GENOMIC DNA]</scope>
    <source>
        <strain evidence="1">TM-1</strain>
    </source>
</reference>
<organism evidence="1 2">
    <name type="scientific">Candidatus Magnetobacterium bavaricum</name>
    <dbReference type="NCBI Taxonomy" id="29290"/>
    <lineage>
        <taxon>Bacteria</taxon>
        <taxon>Pseudomonadati</taxon>
        <taxon>Nitrospirota</taxon>
        <taxon>Thermodesulfovibrionia</taxon>
        <taxon>Thermodesulfovibrionales</taxon>
        <taxon>Candidatus Magnetobacteriaceae</taxon>
        <taxon>Candidatus Magnetobacterium</taxon>
    </lineage>
</organism>
<name>A0A0F3GHT3_9BACT</name>
<comment type="caution">
    <text evidence="1">The sequence shown here is derived from an EMBL/GenBank/DDBJ whole genome shotgun (WGS) entry which is preliminary data.</text>
</comment>
<sequence length="60" mass="6489">MTIYCHLYHPVVIAQLLGGGYVDLHAAIGFVSDGIGKSLCGNVYGATWWHVMAKAQLIDL</sequence>
<proteinExistence type="predicted"/>
<gene>
    <name evidence="1" type="ORF">MBAV_006294</name>
</gene>
<evidence type="ECO:0000313" key="1">
    <source>
        <dbReference type="EMBL" id="KJU81509.1"/>
    </source>
</evidence>